<protein>
    <recommendedName>
        <fullName evidence="7">RING-type domain-containing protein</fullName>
    </recommendedName>
</protein>
<dbReference type="PROSITE" id="PS50089">
    <property type="entry name" value="ZF_RING_2"/>
    <property type="match status" value="1"/>
</dbReference>
<keyword evidence="5" id="KW-0812">Transmembrane</keyword>
<dbReference type="OrthoDB" id="3045089at2759"/>
<dbReference type="Proteomes" id="UP000295252">
    <property type="component" value="Chromosome II"/>
</dbReference>
<dbReference type="GO" id="GO:0016567">
    <property type="term" value="P:protein ubiquitination"/>
    <property type="evidence" value="ECO:0007669"/>
    <property type="project" value="TreeGrafter"/>
</dbReference>
<evidence type="ECO:0000256" key="6">
    <source>
        <dbReference type="SAM" id="SignalP"/>
    </source>
</evidence>
<dbReference type="PhylomeDB" id="A0A068U0X5"/>
<dbReference type="PANTHER" id="PTHR46858:SF6">
    <property type="entry name" value="LIGASE, PUTATIVE-RELATED"/>
    <property type="match status" value="1"/>
</dbReference>
<dbReference type="InterPro" id="IPR032010">
    <property type="entry name" value="APD1-4_M"/>
</dbReference>
<dbReference type="EMBL" id="HG739090">
    <property type="protein sequence ID" value="CDP01243.1"/>
    <property type="molecule type" value="Genomic_DNA"/>
</dbReference>
<dbReference type="PANTHER" id="PTHR46858">
    <property type="entry name" value="OS05G0521000 PROTEIN"/>
    <property type="match status" value="1"/>
</dbReference>
<keyword evidence="5" id="KW-0472">Membrane</keyword>
<dbReference type="STRING" id="49390.A0A068U0X5"/>
<dbReference type="InterPro" id="IPR001841">
    <property type="entry name" value="Znf_RING"/>
</dbReference>
<dbReference type="Pfam" id="PF16041">
    <property type="entry name" value="APD1-4_M"/>
    <property type="match status" value="1"/>
</dbReference>
<evidence type="ECO:0000313" key="9">
    <source>
        <dbReference type="Proteomes" id="UP000295252"/>
    </source>
</evidence>
<evidence type="ECO:0000256" key="5">
    <source>
        <dbReference type="SAM" id="Phobius"/>
    </source>
</evidence>
<feature type="signal peptide" evidence="6">
    <location>
        <begin position="1"/>
        <end position="21"/>
    </location>
</feature>
<dbReference type="AlphaFoldDB" id="A0A068U0X5"/>
<evidence type="ECO:0000256" key="1">
    <source>
        <dbReference type="ARBA" id="ARBA00022723"/>
    </source>
</evidence>
<proteinExistence type="predicted"/>
<keyword evidence="1" id="KW-0479">Metal-binding</keyword>
<keyword evidence="9" id="KW-1185">Reference proteome</keyword>
<sequence length="492" mass="54949">MQPSPNCILVLAHFRLSPVLLSFVMNMMIHFQVESLAQSLRAEVGPNKTRKRQQEVQEHLKSAYPLCVKKKNGNKLLLVSSPLSLRQTPFLPHCQYHQLLQFSTILITKLGKKNAQISSCSTKQSSSSSSVFSAVPRDSLAISMRYGYYGDCDMLLGPSSSRLFEANSVFVKQVHVTDTDRKGVVLYGFSQKPELSLEESWSVSNYMIVGSYSHKGFSLWLNKGSRIQLGLEAEKTSLNQLDVSVSKGVREYETLLPPNSLGAGLFNYDTAGKAAEYVIEEDDRYCIGITNLNPRSIMVVMHVNVSSKMYDSTKAKSMCSTGSGTCHLNLLFPITQYVVVTTPNNGDLGQWHVELSFVARLLAYICILGVVVIIIFLLLKLLGACTEENHEPERPVTRVAAETEPLLPEKVFRLPYGTDEEDRESSRGSSSEDLYDGKICVICYDMPRNCFFVPCGHCATCQDCANRIMEGETRVCPICRRLIHKVRKVIIP</sequence>
<feature type="chain" id="PRO_5001654476" description="RING-type domain-containing protein" evidence="6">
    <location>
        <begin position="22"/>
        <end position="492"/>
    </location>
</feature>
<evidence type="ECO:0000259" key="7">
    <source>
        <dbReference type="PROSITE" id="PS50089"/>
    </source>
</evidence>
<reference evidence="9" key="1">
    <citation type="journal article" date="2014" name="Science">
        <title>The coffee genome provides insight into the convergent evolution of caffeine biosynthesis.</title>
        <authorList>
            <person name="Denoeud F."/>
            <person name="Carretero-Paulet L."/>
            <person name="Dereeper A."/>
            <person name="Droc G."/>
            <person name="Guyot R."/>
            <person name="Pietrella M."/>
            <person name="Zheng C."/>
            <person name="Alberti A."/>
            <person name="Anthony F."/>
            <person name="Aprea G."/>
            <person name="Aury J.M."/>
            <person name="Bento P."/>
            <person name="Bernard M."/>
            <person name="Bocs S."/>
            <person name="Campa C."/>
            <person name="Cenci A."/>
            <person name="Combes M.C."/>
            <person name="Crouzillat D."/>
            <person name="Da Silva C."/>
            <person name="Daddiego L."/>
            <person name="De Bellis F."/>
            <person name="Dussert S."/>
            <person name="Garsmeur O."/>
            <person name="Gayraud T."/>
            <person name="Guignon V."/>
            <person name="Jahn K."/>
            <person name="Jamilloux V."/>
            <person name="Joet T."/>
            <person name="Labadie K."/>
            <person name="Lan T."/>
            <person name="Leclercq J."/>
            <person name="Lepelley M."/>
            <person name="Leroy T."/>
            <person name="Li L.T."/>
            <person name="Librado P."/>
            <person name="Lopez L."/>
            <person name="Munoz A."/>
            <person name="Noel B."/>
            <person name="Pallavicini A."/>
            <person name="Perrotta G."/>
            <person name="Poncet V."/>
            <person name="Pot D."/>
            <person name="Priyono X."/>
            <person name="Rigoreau M."/>
            <person name="Rouard M."/>
            <person name="Rozas J."/>
            <person name="Tranchant-Dubreuil C."/>
            <person name="VanBuren R."/>
            <person name="Zhang Q."/>
            <person name="Andrade A.C."/>
            <person name="Argout X."/>
            <person name="Bertrand B."/>
            <person name="de Kochko A."/>
            <person name="Graziosi G."/>
            <person name="Henry R.J."/>
            <person name="Jayarama X."/>
            <person name="Ming R."/>
            <person name="Nagai C."/>
            <person name="Rounsley S."/>
            <person name="Sankoff D."/>
            <person name="Giuliano G."/>
            <person name="Albert V.A."/>
            <person name="Wincker P."/>
            <person name="Lashermes P."/>
        </authorList>
    </citation>
    <scope>NUCLEOTIDE SEQUENCE [LARGE SCALE GENOMIC DNA]</scope>
    <source>
        <strain evidence="9">cv. DH200-94</strain>
    </source>
</reference>
<name>A0A068U0X5_COFCA</name>
<dbReference type="GO" id="GO:0008270">
    <property type="term" value="F:zinc ion binding"/>
    <property type="evidence" value="ECO:0007669"/>
    <property type="project" value="UniProtKB-KW"/>
</dbReference>
<organism evidence="8 9">
    <name type="scientific">Coffea canephora</name>
    <name type="common">Robusta coffee</name>
    <dbReference type="NCBI Taxonomy" id="49390"/>
    <lineage>
        <taxon>Eukaryota</taxon>
        <taxon>Viridiplantae</taxon>
        <taxon>Streptophyta</taxon>
        <taxon>Embryophyta</taxon>
        <taxon>Tracheophyta</taxon>
        <taxon>Spermatophyta</taxon>
        <taxon>Magnoliopsida</taxon>
        <taxon>eudicotyledons</taxon>
        <taxon>Gunneridae</taxon>
        <taxon>Pentapetalae</taxon>
        <taxon>asterids</taxon>
        <taxon>lamiids</taxon>
        <taxon>Gentianales</taxon>
        <taxon>Rubiaceae</taxon>
        <taxon>Ixoroideae</taxon>
        <taxon>Gardenieae complex</taxon>
        <taxon>Bertiereae - Coffeeae clade</taxon>
        <taxon>Coffeeae</taxon>
        <taxon>Coffea</taxon>
    </lineage>
</organism>
<dbReference type="Pfam" id="PF16040">
    <property type="entry name" value="APD1-4_N"/>
    <property type="match status" value="1"/>
</dbReference>
<keyword evidence="6" id="KW-0732">Signal</keyword>
<evidence type="ECO:0000256" key="2">
    <source>
        <dbReference type="ARBA" id="ARBA00022771"/>
    </source>
</evidence>
<keyword evidence="3" id="KW-0862">Zinc</keyword>
<dbReference type="Gene3D" id="3.30.40.10">
    <property type="entry name" value="Zinc/RING finger domain, C3HC4 (zinc finger)"/>
    <property type="match status" value="1"/>
</dbReference>
<evidence type="ECO:0000256" key="4">
    <source>
        <dbReference type="PROSITE-ProRule" id="PRU00175"/>
    </source>
</evidence>
<dbReference type="OMA" id="GERKYET"/>
<feature type="transmembrane region" description="Helical" evidence="5">
    <location>
        <begin position="361"/>
        <end position="382"/>
    </location>
</feature>
<dbReference type="InterPro" id="IPR032008">
    <property type="entry name" value="APD1-4_N"/>
</dbReference>
<dbReference type="GO" id="GO:0061630">
    <property type="term" value="F:ubiquitin protein ligase activity"/>
    <property type="evidence" value="ECO:0007669"/>
    <property type="project" value="TreeGrafter"/>
</dbReference>
<gene>
    <name evidence="8" type="ORF">GSCOC_T00034822001</name>
</gene>
<dbReference type="SUPFAM" id="SSF57850">
    <property type="entry name" value="RING/U-box"/>
    <property type="match status" value="1"/>
</dbReference>
<accession>A0A068U0X5</accession>
<keyword evidence="5" id="KW-1133">Transmembrane helix</keyword>
<dbReference type="Pfam" id="PF13920">
    <property type="entry name" value="zf-C3HC4_3"/>
    <property type="match status" value="1"/>
</dbReference>
<evidence type="ECO:0000256" key="3">
    <source>
        <dbReference type="ARBA" id="ARBA00022833"/>
    </source>
</evidence>
<evidence type="ECO:0000313" key="8">
    <source>
        <dbReference type="EMBL" id="CDP01243.1"/>
    </source>
</evidence>
<feature type="domain" description="RING-type" evidence="7">
    <location>
        <begin position="440"/>
        <end position="480"/>
    </location>
</feature>
<dbReference type="InterPro" id="IPR013083">
    <property type="entry name" value="Znf_RING/FYVE/PHD"/>
</dbReference>
<dbReference type="InParanoid" id="A0A068U0X5"/>
<keyword evidence="2 4" id="KW-0863">Zinc-finger</keyword>
<dbReference type="Gramene" id="CDP01243">
    <property type="protein sequence ID" value="CDP01243"/>
    <property type="gene ID" value="GSCOC_T00034822001"/>
</dbReference>